<dbReference type="InterPro" id="IPR050292">
    <property type="entry name" value="Glutamine_Synthetase"/>
</dbReference>
<dbReference type="Proteomes" id="UP000683360">
    <property type="component" value="Unassembled WGS sequence"/>
</dbReference>
<keyword evidence="3" id="KW-1185">Reference proteome</keyword>
<dbReference type="SUPFAM" id="SSF55931">
    <property type="entry name" value="Glutamine synthetase/guanido kinase"/>
    <property type="match status" value="1"/>
</dbReference>
<dbReference type="PANTHER" id="PTHR20852">
    <property type="entry name" value="GLUTAMINE SYNTHETASE"/>
    <property type="match status" value="1"/>
</dbReference>
<dbReference type="AlphaFoldDB" id="A0A8S3RRW3"/>
<comment type="caution">
    <text evidence="2">The sequence shown here is derived from an EMBL/GenBank/DDBJ whole genome shotgun (WGS) entry which is preliminary data.</text>
</comment>
<dbReference type="GO" id="GO:0005737">
    <property type="term" value="C:cytoplasm"/>
    <property type="evidence" value="ECO:0007669"/>
    <property type="project" value="TreeGrafter"/>
</dbReference>
<keyword evidence="1" id="KW-1133">Transmembrane helix</keyword>
<dbReference type="SUPFAM" id="SSF52540">
    <property type="entry name" value="P-loop containing nucleoside triphosphate hydrolases"/>
    <property type="match status" value="1"/>
</dbReference>
<evidence type="ECO:0000256" key="1">
    <source>
        <dbReference type="SAM" id="Phobius"/>
    </source>
</evidence>
<dbReference type="EMBL" id="CAJPWZ010001143">
    <property type="protein sequence ID" value="CAG2209273.1"/>
    <property type="molecule type" value="Genomic_DNA"/>
</dbReference>
<dbReference type="Gene3D" id="3.40.50.300">
    <property type="entry name" value="P-loop containing nucleotide triphosphate hydrolases"/>
    <property type="match status" value="1"/>
</dbReference>
<keyword evidence="2" id="KW-0436">Ligase</keyword>
<evidence type="ECO:0000313" key="2">
    <source>
        <dbReference type="EMBL" id="CAG2209273.1"/>
    </source>
</evidence>
<proteinExistence type="predicted"/>
<feature type="transmembrane region" description="Helical" evidence="1">
    <location>
        <begin position="6"/>
        <end position="25"/>
    </location>
</feature>
<dbReference type="InterPro" id="IPR027417">
    <property type="entry name" value="P-loop_NTPase"/>
</dbReference>
<organism evidence="2 3">
    <name type="scientific">Mytilus edulis</name>
    <name type="common">Blue mussel</name>
    <dbReference type="NCBI Taxonomy" id="6550"/>
    <lineage>
        <taxon>Eukaryota</taxon>
        <taxon>Metazoa</taxon>
        <taxon>Spiralia</taxon>
        <taxon>Lophotrochozoa</taxon>
        <taxon>Mollusca</taxon>
        <taxon>Bivalvia</taxon>
        <taxon>Autobranchia</taxon>
        <taxon>Pteriomorphia</taxon>
        <taxon>Mytilida</taxon>
        <taxon>Mytiloidea</taxon>
        <taxon>Mytilidae</taxon>
        <taxon>Mytilinae</taxon>
        <taxon>Mytilus</taxon>
    </lineage>
</organism>
<reference evidence="2" key="1">
    <citation type="submission" date="2021-03" db="EMBL/GenBank/DDBJ databases">
        <authorList>
            <person name="Bekaert M."/>
        </authorList>
    </citation>
    <scope>NUCLEOTIDE SEQUENCE</scope>
</reference>
<keyword evidence="1" id="KW-0812">Transmembrane</keyword>
<dbReference type="PANTHER" id="PTHR20852:SF57">
    <property type="entry name" value="GLUTAMINE SYNTHETASE 2 CYTOPLASMIC"/>
    <property type="match status" value="1"/>
</dbReference>
<dbReference type="GO" id="GO:0004356">
    <property type="term" value="F:glutamine synthetase activity"/>
    <property type="evidence" value="ECO:0007669"/>
    <property type="project" value="UniProtKB-EC"/>
</dbReference>
<dbReference type="OrthoDB" id="10010208at2759"/>
<dbReference type="EC" id="6.3.1.2" evidence="2"/>
<dbReference type="InterPro" id="IPR014746">
    <property type="entry name" value="Gln_synth/guanido_kin_cat_dom"/>
</dbReference>
<sequence length="456" mass="52779">MENSTLTINSLLLVVCVLGTIALFYSSRKPIYRGSSHPRNISRFNEEQHNTATLDGIMTTITPWVRHKNMHQNYFMSGRVYSDKPLADSSLVFIHHPRTGGSNMIRCLNNISNSYDLPMSPLMTSENRALWDSGNKLTNKYKDRIKIHRGKFSFGMCQNLNQMCSYVIFLRDPIERLISSHNHCQTFPEDEFCGSSDPRDMSLRSWILSQGNVLLKQLLFSPHICNDEYLKSFNISSTMNSKKLSCWTKNNLILDKLIVNFKDNITQYIVNNLHKMISFIGLSEELDLSLRMLEKSFKLPFTNCDFKSPSQAHLNNEIQTNRALNTNSFHQNEEDIEDESEDFVNFKDDLYIQEALSADYAIYHEAKRIFHIQKQMVIEVAIERLSKHHVRHIKAYDPKEGKDNERRLTATCASIRIPRHVAEEGCGYLEDRRPSSNCDPYAMTEVIMQRITVLDV</sequence>
<accession>A0A8S3RRW3</accession>
<dbReference type="GO" id="GO:0006542">
    <property type="term" value="P:glutamine biosynthetic process"/>
    <property type="evidence" value="ECO:0007669"/>
    <property type="project" value="TreeGrafter"/>
</dbReference>
<name>A0A8S3RRW3_MYTED</name>
<keyword evidence="1" id="KW-0472">Membrane</keyword>
<evidence type="ECO:0000313" key="3">
    <source>
        <dbReference type="Proteomes" id="UP000683360"/>
    </source>
</evidence>
<protein>
    <submittedName>
        <fullName evidence="2">GlnA</fullName>
        <ecNumber evidence="2">6.3.1.2</ecNumber>
    </submittedName>
</protein>
<gene>
    <name evidence="2" type="ORF">MEDL_23410</name>
</gene>